<feature type="coiled-coil region" evidence="8">
    <location>
        <begin position="137"/>
        <end position="164"/>
    </location>
</feature>
<feature type="domain" description="GOLD" evidence="11">
    <location>
        <begin position="40"/>
        <end position="153"/>
    </location>
</feature>
<dbReference type="Proteomes" id="UP000815325">
    <property type="component" value="Unassembled WGS sequence"/>
</dbReference>
<evidence type="ECO:0000256" key="9">
    <source>
        <dbReference type="SAM" id="Phobius"/>
    </source>
</evidence>
<reference evidence="12" key="1">
    <citation type="submission" date="2017-08" db="EMBL/GenBank/DDBJ databases">
        <authorList>
            <person name="Polle J.E."/>
            <person name="Barry K."/>
            <person name="Cushman J."/>
            <person name="Schmutz J."/>
            <person name="Tran D."/>
            <person name="Hathwaick L.T."/>
            <person name="Yim W.C."/>
            <person name="Jenkins J."/>
            <person name="Mckie-Krisberg Z.M."/>
            <person name="Prochnik S."/>
            <person name="Lindquist E."/>
            <person name="Dockter R.B."/>
            <person name="Adam C."/>
            <person name="Molina H."/>
            <person name="Bunkerborg J."/>
            <person name="Jin E."/>
            <person name="Buchheim M."/>
            <person name="Magnuson J."/>
        </authorList>
    </citation>
    <scope>NUCLEOTIDE SEQUENCE</scope>
    <source>
        <strain evidence="12">CCAP 19/18</strain>
    </source>
</reference>
<name>A0ABQ7GYT4_DUNSA</name>
<keyword evidence="3 7" id="KW-0812">Transmembrane</keyword>
<evidence type="ECO:0000256" key="10">
    <source>
        <dbReference type="SAM" id="SignalP"/>
    </source>
</evidence>
<comment type="similarity">
    <text evidence="2 7">Belongs to the EMP24/GP25L family.</text>
</comment>
<evidence type="ECO:0000256" key="5">
    <source>
        <dbReference type="ARBA" id="ARBA00022989"/>
    </source>
</evidence>
<gene>
    <name evidence="12" type="ORF">DUNSADRAFT_18719</name>
</gene>
<evidence type="ECO:0000313" key="13">
    <source>
        <dbReference type="Proteomes" id="UP000815325"/>
    </source>
</evidence>
<evidence type="ECO:0000256" key="8">
    <source>
        <dbReference type="SAM" id="Coils"/>
    </source>
</evidence>
<dbReference type="InterPro" id="IPR015720">
    <property type="entry name" value="Emp24-like"/>
</dbReference>
<comment type="subcellular location">
    <subcellularLocation>
        <location evidence="1 7">Membrane</location>
        <topology evidence="1 7">Single-pass type I membrane protein</topology>
    </subcellularLocation>
</comment>
<feature type="signal peptide" evidence="10">
    <location>
        <begin position="1"/>
        <end position="31"/>
    </location>
</feature>
<feature type="chain" id="PRO_5045752712" evidence="10">
    <location>
        <begin position="32"/>
        <end position="218"/>
    </location>
</feature>
<evidence type="ECO:0000256" key="6">
    <source>
        <dbReference type="ARBA" id="ARBA00023136"/>
    </source>
</evidence>
<dbReference type="EMBL" id="MU069534">
    <property type="protein sequence ID" value="KAF5839719.1"/>
    <property type="molecule type" value="Genomic_DNA"/>
</dbReference>
<feature type="transmembrane region" description="Helical" evidence="9">
    <location>
        <begin position="186"/>
        <end position="208"/>
    </location>
</feature>
<proteinExistence type="inferred from homology"/>
<evidence type="ECO:0000259" key="11">
    <source>
        <dbReference type="PROSITE" id="PS50866"/>
    </source>
</evidence>
<protein>
    <submittedName>
        <fullName evidence="12">Emp24/gp25L/p24 family/GOLD-domain-containing protein</fullName>
    </submittedName>
</protein>
<sequence>MEMKKKQGTMRARLHWAAWLFCSLLCCPTRALEFEMQDKTKCIYEEVNANVLVVADYKAFNKDRVEQLVEIVNVKVEGPHSGVLYEKKDVSEGQFAFTAKIGGEYKACFSVRDLSIAQATKLRVDWKTGVAATDWSAVAKKEHLDQLSVELRKLEDSIREVYTDMLMLQQREQEMRDISEITNTRVAFYSLGSLLVCIASGVWQLWYLRKFFQRKKLL</sequence>
<keyword evidence="5 9" id="KW-1133">Transmembrane helix</keyword>
<dbReference type="Pfam" id="PF01105">
    <property type="entry name" value="EMP24_GP25L"/>
    <property type="match status" value="1"/>
</dbReference>
<keyword evidence="13" id="KW-1185">Reference proteome</keyword>
<dbReference type="SMART" id="SM01190">
    <property type="entry name" value="EMP24_GP25L"/>
    <property type="match status" value="1"/>
</dbReference>
<organism evidence="12 13">
    <name type="scientific">Dunaliella salina</name>
    <name type="common">Green alga</name>
    <name type="synonym">Protococcus salinus</name>
    <dbReference type="NCBI Taxonomy" id="3046"/>
    <lineage>
        <taxon>Eukaryota</taxon>
        <taxon>Viridiplantae</taxon>
        <taxon>Chlorophyta</taxon>
        <taxon>core chlorophytes</taxon>
        <taxon>Chlorophyceae</taxon>
        <taxon>CS clade</taxon>
        <taxon>Chlamydomonadales</taxon>
        <taxon>Dunaliellaceae</taxon>
        <taxon>Dunaliella</taxon>
    </lineage>
</organism>
<dbReference type="InterPro" id="IPR009038">
    <property type="entry name" value="GOLD_dom"/>
</dbReference>
<keyword evidence="8" id="KW-0175">Coiled coil</keyword>
<evidence type="ECO:0000256" key="1">
    <source>
        <dbReference type="ARBA" id="ARBA00004479"/>
    </source>
</evidence>
<evidence type="ECO:0000256" key="3">
    <source>
        <dbReference type="ARBA" id="ARBA00022692"/>
    </source>
</evidence>
<dbReference type="PANTHER" id="PTHR22811">
    <property type="entry name" value="TRANSMEMBRANE EMP24 DOMAIN-CONTAINING PROTEIN"/>
    <property type="match status" value="1"/>
</dbReference>
<accession>A0ABQ7GYT4</accession>
<dbReference type="PROSITE" id="PS50866">
    <property type="entry name" value="GOLD"/>
    <property type="match status" value="1"/>
</dbReference>
<evidence type="ECO:0000256" key="4">
    <source>
        <dbReference type="ARBA" id="ARBA00022729"/>
    </source>
</evidence>
<evidence type="ECO:0000256" key="7">
    <source>
        <dbReference type="RuleBase" id="RU003827"/>
    </source>
</evidence>
<keyword evidence="6 9" id="KW-0472">Membrane</keyword>
<evidence type="ECO:0000256" key="2">
    <source>
        <dbReference type="ARBA" id="ARBA00007104"/>
    </source>
</evidence>
<comment type="caution">
    <text evidence="12">The sequence shown here is derived from an EMBL/GenBank/DDBJ whole genome shotgun (WGS) entry which is preliminary data.</text>
</comment>
<evidence type="ECO:0000313" key="12">
    <source>
        <dbReference type="EMBL" id="KAF5839719.1"/>
    </source>
</evidence>
<keyword evidence="4 10" id="KW-0732">Signal</keyword>